<accession>A0ABR3GSR0</accession>
<dbReference type="SMART" id="SM00225">
    <property type="entry name" value="BTB"/>
    <property type="match status" value="1"/>
</dbReference>
<dbReference type="InterPro" id="IPR011333">
    <property type="entry name" value="SKP1/BTB/POZ_sf"/>
</dbReference>
<dbReference type="SUPFAM" id="SSF54695">
    <property type="entry name" value="POZ domain"/>
    <property type="match status" value="1"/>
</dbReference>
<feature type="domain" description="BTB" evidence="1">
    <location>
        <begin position="28"/>
        <end position="97"/>
    </location>
</feature>
<dbReference type="PANTHER" id="PTHR47843">
    <property type="entry name" value="BTB DOMAIN-CONTAINING PROTEIN-RELATED"/>
    <property type="match status" value="1"/>
</dbReference>
<evidence type="ECO:0000313" key="2">
    <source>
        <dbReference type="EMBL" id="KAL0638858.1"/>
    </source>
</evidence>
<sequence>MTDIPILAETKQEFLEGFAGLFNSERYSDVTLFLGPDEIKFKAHYAVLGVRTTYFDKAKEHGFKEGETNEYRFPDYSAHALWRVLQYFYTGDYSVEPNQIEDGGGKYIPSRDAVYLGVFTYSEIDDDFELAKHPRVYAIADLLDMKGLQKLCALRFEKQLVEHWISDTFSDAVREVYATTYTNDRAMRDPLVKIAYKNVAALYLRPDFVKLSKELAEFSGDLISAVISKGLSPVAKT</sequence>
<dbReference type="PANTHER" id="PTHR47843:SF5">
    <property type="entry name" value="BTB_POZ DOMAIN PROTEIN"/>
    <property type="match status" value="1"/>
</dbReference>
<evidence type="ECO:0000259" key="1">
    <source>
        <dbReference type="PROSITE" id="PS50097"/>
    </source>
</evidence>
<evidence type="ECO:0000313" key="3">
    <source>
        <dbReference type="Proteomes" id="UP001447188"/>
    </source>
</evidence>
<dbReference type="EMBL" id="JBBBZM010000017">
    <property type="protein sequence ID" value="KAL0638858.1"/>
    <property type="molecule type" value="Genomic_DNA"/>
</dbReference>
<gene>
    <name evidence="2" type="ORF">Q9L58_002089</name>
</gene>
<dbReference type="Gene3D" id="3.30.710.10">
    <property type="entry name" value="Potassium Channel Kv1.1, Chain A"/>
    <property type="match status" value="1"/>
</dbReference>
<organism evidence="2 3">
    <name type="scientific">Discina gigas</name>
    <dbReference type="NCBI Taxonomy" id="1032678"/>
    <lineage>
        <taxon>Eukaryota</taxon>
        <taxon>Fungi</taxon>
        <taxon>Dikarya</taxon>
        <taxon>Ascomycota</taxon>
        <taxon>Pezizomycotina</taxon>
        <taxon>Pezizomycetes</taxon>
        <taxon>Pezizales</taxon>
        <taxon>Discinaceae</taxon>
        <taxon>Discina</taxon>
    </lineage>
</organism>
<dbReference type="InterPro" id="IPR000210">
    <property type="entry name" value="BTB/POZ_dom"/>
</dbReference>
<reference evidence="2 3" key="1">
    <citation type="submission" date="2024-02" db="EMBL/GenBank/DDBJ databases">
        <title>Discinaceae phylogenomics.</title>
        <authorList>
            <person name="Dirks A.C."/>
            <person name="James T.Y."/>
        </authorList>
    </citation>
    <scope>NUCLEOTIDE SEQUENCE [LARGE SCALE GENOMIC DNA]</scope>
    <source>
        <strain evidence="2 3">ACD0624</strain>
    </source>
</reference>
<comment type="caution">
    <text evidence="2">The sequence shown here is derived from an EMBL/GenBank/DDBJ whole genome shotgun (WGS) entry which is preliminary data.</text>
</comment>
<keyword evidence="3" id="KW-1185">Reference proteome</keyword>
<dbReference type="Proteomes" id="UP001447188">
    <property type="component" value="Unassembled WGS sequence"/>
</dbReference>
<dbReference type="PROSITE" id="PS50097">
    <property type="entry name" value="BTB"/>
    <property type="match status" value="1"/>
</dbReference>
<dbReference type="Pfam" id="PF00651">
    <property type="entry name" value="BTB"/>
    <property type="match status" value="1"/>
</dbReference>
<protein>
    <recommendedName>
        <fullName evidence="1">BTB domain-containing protein</fullName>
    </recommendedName>
</protein>
<proteinExistence type="predicted"/>
<name>A0ABR3GSR0_9PEZI</name>
<dbReference type="CDD" id="cd18186">
    <property type="entry name" value="BTB_POZ_ZBTB_KLHL-like"/>
    <property type="match status" value="1"/>
</dbReference>